<dbReference type="EMBL" id="JAVXUO010002326">
    <property type="protein sequence ID" value="KAK2974225.1"/>
    <property type="molecule type" value="Genomic_DNA"/>
</dbReference>
<evidence type="ECO:0000256" key="1">
    <source>
        <dbReference type="SAM" id="Phobius"/>
    </source>
</evidence>
<keyword evidence="1" id="KW-0812">Transmembrane</keyword>
<dbReference type="AlphaFoldDB" id="A0AA88R2K7"/>
<keyword evidence="1" id="KW-1133">Transmembrane helix</keyword>
<dbReference type="PANTHER" id="PTHR37223">
    <property type="entry name" value="OS08G0528601 PROTEIN"/>
    <property type="match status" value="1"/>
</dbReference>
<keyword evidence="3" id="KW-1185">Reference proteome</keyword>
<dbReference type="PANTHER" id="PTHR37223:SF1">
    <property type="entry name" value="OS08G0528601 PROTEIN"/>
    <property type="match status" value="1"/>
</dbReference>
<dbReference type="Proteomes" id="UP001187471">
    <property type="component" value="Unassembled WGS sequence"/>
</dbReference>
<accession>A0AA88R2K7</accession>
<reference evidence="2" key="1">
    <citation type="submission" date="2022-12" db="EMBL/GenBank/DDBJ databases">
        <title>Draft genome assemblies for two species of Escallonia (Escalloniales).</title>
        <authorList>
            <person name="Chanderbali A."/>
            <person name="Dervinis C."/>
            <person name="Anghel I."/>
            <person name="Soltis D."/>
            <person name="Soltis P."/>
            <person name="Zapata F."/>
        </authorList>
    </citation>
    <scope>NUCLEOTIDE SEQUENCE</scope>
    <source>
        <strain evidence="2">UCBG92.1500</strain>
        <tissue evidence="2">Leaf</tissue>
    </source>
</reference>
<evidence type="ECO:0000313" key="3">
    <source>
        <dbReference type="Proteomes" id="UP001187471"/>
    </source>
</evidence>
<comment type="caution">
    <text evidence="2">The sequence shown here is derived from an EMBL/GenBank/DDBJ whole genome shotgun (WGS) entry which is preliminary data.</text>
</comment>
<evidence type="ECO:0000313" key="2">
    <source>
        <dbReference type="EMBL" id="KAK2974225.1"/>
    </source>
</evidence>
<name>A0AA88R2K7_9ASTE</name>
<feature type="transmembrane region" description="Helical" evidence="1">
    <location>
        <begin position="21"/>
        <end position="49"/>
    </location>
</feature>
<protein>
    <submittedName>
        <fullName evidence="2">Uncharacterized protein</fullName>
    </submittedName>
</protein>
<gene>
    <name evidence="2" type="ORF">RJ640_016711</name>
</gene>
<sequence>MAKRVGMVGRGREDESMMTRAVNSVFSFVRFAEFEILFVLFFLVAFIIFKDLYTSYIQGFKRLAMPFLGDAQMETRVEELTLACSRWQLSSGRATGLGKDDGLEEDDVAESDVIERLNRASLDLFGVIQLFLHLFAKTRGYDKSYIQDKMKREAT</sequence>
<organism evidence="2 3">
    <name type="scientific">Escallonia rubra</name>
    <dbReference type="NCBI Taxonomy" id="112253"/>
    <lineage>
        <taxon>Eukaryota</taxon>
        <taxon>Viridiplantae</taxon>
        <taxon>Streptophyta</taxon>
        <taxon>Embryophyta</taxon>
        <taxon>Tracheophyta</taxon>
        <taxon>Spermatophyta</taxon>
        <taxon>Magnoliopsida</taxon>
        <taxon>eudicotyledons</taxon>
        <taxon>Gunneridae</taxon>
        <taxon>Pentapetalae</taxon>
        <taxon>asterids</taxon>
        <taxon>campanulids</taxon>
        <taxon>Escalloniales</taxon>
        <taxon>Escalloniaceae</taxon>
        <taxon>Escallonia</taxon>
    </lineage>
</organism>
<proteinExistence type="predicted"/>
<dbReference type="GO" id="GO:0006979">
    <property type="term" value="P:response to oxidative stress"/>
    <property type="evidence" value="ECO:0007669"/>
    <property type="project" value="TreeGrafter"/>
</dbReference>
<keyword evidence="1" id="KW-0472">Membrane</keyword>